<feature type="transmembrane region" description="Helical" evidence="1">
    <location>
        <begin position="74"/>
        <end position="95"/>
    </location>
</feature>
<feature type="non-terminal residue" evidence="2">
    <location>
        <position position="1"/>
    </location>
</feature>
<dbReference type="GO" id="GO:0016020">
    <property type="term" value="C:membrane"/>
    <property type="evidence" value="ECO:0007669"/>
    <property type="project" value="TreeGrafter"/>
</dbReference>
<proteinExistence type="predicted"/>
<dbReference type="PANTHER" id="PTHR12242:SF1">
    <property type="entry name" value="MYND-TYPE DOMAIN-CONTAINING PROTEIN"/>
    <property type="match status" value="1"/>
</dbReference>
<keyword evidence="1" id="KW-0812">Transmembrane</keyword>
<dbReference type="OrthoDB" id="419711at2759"/>
<dbReference type="EMBL" id="QGMF01000349">
    <property type="protein sequence ID" value="TVY16585.1"/>
    <property type="molecule type" value="Genomic_DNA"/>
</dbReference>
<sequence length="205" mass="23467">MAPNWRNALKLNSSDTWDPSHRFATSWLLTPWVLFAVRAVFALYAFTTLFFIIGWQASGHDGFDIHDVRKSFSYFTILCYWGQAIYFLLASTHTFTYAHTTQPLLRRLPPFLRTLYTLLHTTVTVFPLLVTLIFWSILYPTLPITTPFALYTNTSQHALNALFALFEIAATRAAPAPWIHLLWCALLLALYCGLAFATEAVKGYY</sequence>
<accession>A0A8T9BA28</accession>
<dbReference type="AlphaFoldDB" id="A0A8T9BA28"/>
<evidence type="ECO:0000313" key="2">
    <source>
        <dbReference type="EMBL" id="TVY16585.1"/>
    </source>
</evidence>
<keyword evidence="3" id="KW-1185">Reference proteome</keyword>
<organism evidence="2 3">
    <name type="scientific">Lachnellula arida</name>
    <dbReference type="NCBI Taxonomy" id="1316785"/>
    <lineage>
        <taxon>Eukaryota</taxon>
        <taxon>Fungi</taxon>
        <taxon>Dikarya</taxon>
        <taxon>Ascomycota</taxon>
        <taxon>Pezizomycotina</taxon>
        <taxon>Leotiomycetes</taxon>
        <taxon>Helotiales</taxon>
        <taxon>Lachnaceae</taxon>
        <taxon>Lachnellula</taxon>
    </lineage>
</organism>
<feature type="transmembrane region" description="Helical" evidence="1">
    <location>
        <begin position="32"/>
        <end position="53"/>
    </location>
</feature>
<reference evidence="2 3" key="1">
    <citation type="submission" date="2018-05" db="EMBL/GenBank/DDBJ databases">
        <title>Whole genome sequencing for identification of molecular markers to develop diagnostic detection tools for the regulated plant pathogen Lachnellula willkommii.</title>
        <authorList>
            <person name="Giroux E."/>
            <person name="Bilodeau G."/>
        </authorList>
    </citation>
    <scope>NUCLEOTIDE SEQUENCE [LARGE SCALE GENOMIC DNA]</scope>
    <source>
        <strain evidence="2 3">CBS 203.66</strain>
    </source>
</reference>
<name>A0A8T9BA28_9HELO</name>
<protein>
    <submittedName>
        <fullName evidence="2">Uncharacterized protein</fullName>
    </submittedName>
</protein>
<evidence type="ECO:0000256" key="1">
    <source>
        <dbReference type="SAM" id="Phobius"/>
    </source>
</evidence>
<dbReference type="PANTHER" id="PTHR12242">
    <property type="entry name" value="OS02G0130600 PROTEIN-RELATED"/>
    <property type="match status" value="1"/>
</dbReference>
<keyword evidence="1" id="KW-0472">Membrane</keyword>
<dbReference type="Proteomes" id="UP000469559">
    <property type="component" value="Unassembled WGS sequence"/>
</dbReference>
<keyword evidence="1" id="KW-1133">Transmembrane helix</keyword>
<comment type="caution">
    <text evidence="2">The sequence shown here is derived from an EMBL/GenBank/DDBJ whole genome shotgun (WGS) entry which is preliminary data.</text>
</comment>
<feature type="transmembrane region" description="Helical" evidence="1">
    <location>
        <begin position="115"/>
        <end position="138"/>
    </location>
</feature>
<feature type="transmembrane region" description="Helical" evidence="1">
    <location>
        <begin position="180"/>
        <end position="201"/>
    </location>
</feature>
<gene>
    <name evidence="2" type="ORF">LARI1_G006166</name>
</gene>
<evidence type="ECO:0000313" key="3">
    <source>
        <dbReference type="Proteomes" id="UP000469559"/>
    </source>
</evidence>